<keyword evidence="1" id="KW-1003">Cell membrane</keyword>
<dbReference type="InterPro" id="IPR010664">
    <property type="entry name" value="LipoPS_assembly_LptC-rel"/>
</dbReference>
<keyword evidence="2" id="KW-0997">Cell inner membrane</keyword>
<dbReference type="RefSeq" id="WP_136571889.1">
    <property type="nucleotide sequence ID" value="NZ_STFG01000001.1"/>
</dbReference>
<evidence type="ECO:0000256" key="3">
    <source>
        <dbReference type="ARBA" id="ARBA00022692"/>
    </source>
</evidence>
<dbReference type="OrthoDB" id="5298112at2"/>
<dbReference type="InterPro" id="IPR052363">
    <property type="entry name" value="LPS_export_LptC"/>
</dbReference>
<accession>A0A4S8FC07</accession>
<dbReference type="NCBIfam" id="TIGR04409">
    <property type="entry name" value="LptC_YrbK"/>
    <property type="match status" value="1"/>
</dbReference>
<sequence>MTQNHKRTLRYRLDKLSVYGPVLVMALLALGTYWLARSVPQMSQPAAEVMAPDEPDYTITQFAARSYNPDGRLSVELFGTKAKHYPATDQLVVDQLRMRAVTEDGRILTATANSGTSNGAGTEVHLQGNAVVVQLPTATSPRLEFRGEELRVWPDEERVSSDLPVELLRGSDRMTGESLAYDKKTQTTEIDGRVRSTIQPATRPPAKN</sequence>
<dbReference type="EMBL" id="STFG01000001">
    <property type="protein sequence ID" value="THU05178.1"/>
    <property type="molecule type" value="Genomic_DNA"/>
</dbReference>
<dbReference type="GO" id="GO:0015221">
    <property type="term" value="F:lipopolysaccharide transmembrane transporter activity"/>
    <property type="evidence" value="ECO:0007669"/>
    <property type="project" value="InterPro"/>
</dbReference>
<evidence type="ECO:0000313" key="8">
    <source>
        <dbReference type="Proteomes" id="UP000308917"/>
    </source>
</evidence>
<feature type="transmembrane region" description="Helical" evidence="6">
    <location>
        <begin position="16"/>
        <end position="36"/>
    </location>
</feature>
<dbReference type="Gene3D" id="2.60.450.10">
    <property type="entry name" value="Lipopolysaccharide (LPS) transport protein A like domain"/>
    <property type="match status" value="1"/>
</dbReference>
<dbReference type="Proteomes" id="UP000308917">
    <property type="component" value="Unassembled WGS sequence"/>
</dbReference>
<evidence type="ECO:0000256" key="5">
    <source>
        <dbReference type="ARBA" id="ARBA00023136"/>
    </source>
</evidence>
<name>A0A4S8FC07_9BURK</name>
<reference evidence="7 8" key="1">
    <citation type="journal article" date="2015" name="Antonie Van Leeuwenhoek">
        <title>Lampropedia puyangensis sp. nov., isolated from symptomatic bark of Populus ? euramericana canker and emended description of Lampropedia hyalina (Ehrenberg 1832) Lee et al. 2004.</title>
        <authorList>
            <person name="Li Y."/>
            <person name="Wang T."/>
            <person name="Piao C.G."/>
            <person name="Wang L.F."/>
            <person name="Tian G.Z."/>
            <person name="Zhu T.H."/>
            <person name="Guo M.W."/>
        </authorList>
    </citation>
    <scope>NUCLEOTIDE SEQUENCE [LARGE SCALE GENOMIC DNA]</scope>
    <source>
        <strain evidence="7 8">2-bin</strain>
    </source>
</reference>
<keyword evidence="4 6" id="KW-1133">Transmembrane helix</keyword>
<dbReference type="AlphaFoldDB" id="A0A4S8FC07"/>
<comment type="caution">
    <text evidence="7">The sequence shown here is derived from an EMBL/GenBank/DDBJ whole genome shotgun (WGS) entry which is preliminary data.</text>
</comment>
<dbReference type="PANTHER" id="PTHR37481">
    <property type="entry name" value="LIPOPOLYSACCHARIDE EXPORT SYSTEM PROTEIN LPTC"/>
    <property type="match status" value="1"/>
</dbReference>
<organism evidence="7 8">
    <name type="scientific">Lampropedia puyangensis</name>
    <dbReference type="NCBI Taxonomy" id="1330072"/>
    <lineage>
        <taxon>Bacteria</taxon>
        <taxon>Pseudomonadati</taxon>
        <taxon>Pseudomonadota</taxon>
        <taxon>Betaproteobacteria</taxon>
        <taxon>Burkholderiales</taxon>
        <taxon>Comamonadaceae</taxon>
        <taxon>Lampropedia</taxon>
    </lineage>
</organism>
<dbReference type="GO" id="GO:0017089">
    <property type="term" value="F:glycolipid transfer activity"/>
    <property type="evidence" value="ECO:0007669"/>
    <property type="project" value="TreeGrafter"/>
</dbReference>
<evidence type="ECO:0000256" key="4">
    <source>
        <dbReference type="ARBA" id="ARBA00022989"/>
    </source>
</evidence>
<keyword evidence="8" id="KW-1185">Reference proteome</keyword>
<dbReference type="GO" id="GO:0005886">
    <property type="term" value="C:plasma membrane"/>
    <property type="evidence" value="ECO:0007669"/>
    <property type="project" value="InterPro"/>
</dbReference>
<evidence type="ECO:0000313" key="7">
    <source>
        <dbReference type="EMBL" id="THU05178.1"/>
    </source>
</evidence>
<dbReference type="InterPro" id="IPR026265">
    <property type="entry name" value="LptC"/>
</dbReference>
<dbReference type="GO" id="GO:0030288">
    <property type="term" value="C:outer membrane-bounded periplasmic space"/>
    <property type="evidence" value="ECO:0007669"/>
    <property type="project" value="TreeGrafter"/>
</dbReference>
<keyword evidence="5 6" id="KW-0472">Membrane</keyword>
<evidence type="ECO:0000256" key="6">
    <source>
        <dbReference type="SAM" id="Phobius"/>
    </source>
</evidence>
<keyword evidence="3 6" id="KW-0812">Transmembrane</keyword>
<dbReference type="PANTHER" id="PTHR37481:SF1">
    <property type="entry name" value="LIPOPOLYSACCHARIDE EXPORT SYSTEM PROTEIN LPTC"/>
    <property type="match status" value="1"/>
</dbReference>
<proteinExistence type="predicted"/>
<protein>
    <submittedName>
        <fullName evidence="7">LPS export ABC transporter periplasmic protein LptC</fullName>
    </submittedName>
</protein>
<gene>
    <name evidence="7" type="primary">lptC</name>
    <name evidence="7" type="ORF">E9531_01080</name>
</gene>
<evidence type="ECO:0000256" key="1">
    <source>
        <dbReference type="ARBA" id="ARBA00022475"/>
    </source>
</evidence>
<dbReference type="Pfam" id="PF06835">
    <property type="entry name" value="LptC"/>
    <property type="match status" value="1"/>
</dbReference>
<evidence type="ECO:0000256" key="2">
    <source>
        <dbReference type="ARBA" id="ARBA00022519"/>
    </source>
</evidence>